<protein>
    <submittedName>
        <fullName evidence="2">DsrR</fullName>
    </submittedName>
</protein>
<dbReference type="RefSeq" id="WP_124704694.1">
    <property type="nucleotide sequence ID" value="NZ_BGOW01000015.1"/>
</dbReference>
<keyword evidence="3" id="KW-1185">Reference proteome</keyword>
<dbReference type="SUPFAM" id="SSF89360">
    <property type="entry name" value="HesB-like domain"/>
    <property type="match status" value="1"/>
</dbReference>
<proteinExistence type="predicted"/>
<evidence type="ECO:0000313" key="3">
    <source>
        <dbReference type="Proteomes" id="UP000286806"/>
    </source>
</evidence>
<evidence type="ECO:0000313" key="2">
    <source>
        <dbReference type="EMBL" id="GBL45886.1"/>
    </source>
</evidence>
<comment type="caution">
    <text evidence="2">The sequence shown here is derived from an EMBL/GenBank/DDBJ whole genome shotgun (WGS) entry which is preliminary data.</text>
</comment>
<dbReference type="EMBL" id="BGOW01000015">
    <property type="protein sequence ID" value="GBL45886.1"/>
    <property type="molecule type" value="Genomic_DNA"/>
</dbReference>
<reference evidence="2 3" key="1">
    <citation type="journal article" date="2019" name="Front. Microbiol.">
        <title>Genomes of Neutrophilic Sulfur-Oxidizing Chemolithoautotrophs Representing 9 Proteobacterial Species From 8 Genera.</title>
        <authorList>
            <person name="Watanabe T."/>
            <person name="Kojima H."/>
            <person name="Umezawa K."/>
            <person name="Hori C."/>
            <person name="Takasuka T.E."/>
            <person name="Kato Y."/>
            <person name="Fukui M."/>
        </authorList>
    </citation>
    <scope>NUCLEOTIDE SEQUENCE [LARGE SCALE GENOMIC DNA]</scope>
    <source>
        <strain evidence="2 3">TTN</strain>
    </source>
</reference>
<dbReference type="AlphaFoldDB" id="A0A401JE73"/>
<dbReference type="InterPro" id="IPR035903">
    <property type="entry name" value="HesB-like_dom_sf"/>
</dbReference>
<dbReference type="InterPro" id="IPR000361">
    <property type="entry name" value="ATAP_core_dom"/>
</dbReference>
<evidence type="ECO:0000259" key="1">
    <source>
        <dbReference type="Pfam" id="PF01521"/>
    </source>
</evidence>
<dbReference type="Gene3D" id="2.60.300.12">
    <property type="entry name" value="HesB-like domain"/>
    <property type="match status" value="1"/>
</dbReference>
<dbReference type="Proteomes" id="UP000286806">
    <property type="component" value="Unassembled WGS sequence"/>
</dbReference>
<accession>A0A401JE73</accession>
<organism evidence="2 3">
    <name type="scientific">Sulfuriferula multivorans</name>
    <dbReference type="NCBI Taxonomy" id="1559896"/>
    <lineage>
        <taxon>Bacteria</taxon>
        <taxon>Pseudomonadati</taxon>
        <taxon>Pseudomonadota</taxon>
        <taxon>Betaproteobacteria</taxon>
        <taxon>Nitrosomonadales</taxon>
        <taxon>Sulfuricellaceae</taxon>
        <taxon>Sulfuriferula</taxon>
    </lineage>
</organism>
<feature type="domain" description="Core" evidence="1">
    <location>
        <begin position="2"/>
        <end position="95"/>
    </location>
</feature>
<dbReference type="OrthoDB" id="9795497at2"/>
<gene>
    <name evidence="2" type="ORF">SFMTTN_1697</name>
</gene>
<sequence length="123" mass="12279">MITVTPLAAQQIQESAERGDMEGMALRLAARITEDGSIEYAMGFDERSADDALVSVEGVDLLIHESHQALLNGATLDFAEVSTGQSGFVFRNPNAPHSACGGGSCGGGGGSGGCGSGSSGGCA</sequence>
<dbReference type="Pfam" id="PF01521">
    <property type="entry name" value="Fe-S_biosyn"/>
    <property type="match status" value="1"/>
</dbReference>
<name>A0A401JE73_9PROT</name>